<evidence type="ECO:0000259" key="5">
    <source>
        <dbReference type="PROSITE" id="PS50102"/>
    </source>
</evidence>
<sequence>MGEAMETESITPQPTLDPWEYDAWIRSIERKMLGCENASERPTYIPDLLRAMQESLHVMALRPRDWHIYLSVHMMQGELDVHQMCALHQRSVRDTFDMSLFVRCASFWLCAWMCHTRSFISLELSGTPTDTDGAPYNVTQLVEAWTGLSSPNVLPCGMYDPAHFGMTLDLDEHQVRDSLRELYSQCAWHLSESCLIWDLYMAFEQALLESDPSDARVQMVKQAFIARLQVPHQGVETTFQRLSSFVSTYLPASEYEPVMSSANRAYAETMDLWRLRESFEERIAMSNDLHAHWYPYLAWQTHRIKQMRTAKDKSHLSTEEELGFTLYRRAIHRFGSYPTARNAEESASHANVPPTPDIEKRWKQAQGRKSHKLLETERERARVEVRPLVAVSEGLWLDFLALLSTPTLNLDAFLALCSQAVSVLPLSGRLWAVYLRAITRCQRPKSHMLALYEKAAHSRGVALLGGASLLSLLQARIDCERAYAAMELAHAQKKSPDQVLVVTEMDHFMHVYELFLHSISAMQRLPASEQDASVALERCAVDWIERASRALAQTAGLEASAGLYPLADDVWTHALEQHPMHATAYLEAAQYFQRRDDDKRARQTYKAAVAKQGLDNKASIVAAWVAFEHARGSPADIEQAEAKAKVEQDRLWRQWYRYQAQEPAAAPESAPESEVPKRKSTHEEHEEEAAPPKRQDAHSVQPARDREFSSVLVSGMPPDVSEGDVRAFFRDCGIIFDMIGPRSLDDATSAALIEFTDRDSAGAARTRDKKLMGHSEISVVLSYQCTLYVTNFPPDASDALVRERFSKYGPIFDVRWPSRRFIQSRRFCYIQFATADAARAALAEHGALWHADHALQVFLSNPQHKKQRSDANANEKELYVAGLPRSATVEQVRQFFLPHTHVEDVRMPLRPDGKARGIAFIQCRTPLDARRAMQATNSTKFHGRLIAVTMADAGRSSKNSSAPEADRRARTIHVAGLPPDAQEALIQQAIEMAIGPETVRRVFWTPGRPPNSQGLCDSMVEMVDEEAAGRAVLSADVTYGTMPLALSMYQQQVTSSTSAATSMRDRRRGALGFARVHSSESTDTTPKGQDAFRQMLHP</sequence>
<accession>A0A3G2S4M8</accession>
<feature type="region of interest" description="Disordered" evidence="4">
    <location>
        <begin position="662"/>
        <end position="707"/>
    </location>
</feature>
<dbReference type="Proteomes" id="UP000269793">
    <property type="component" value="Chromosome III"/>
</dbReference>
<feature type="domain" description="RRM" evidence="5">
    <location>
        <begin position="785"/>
        <end position="862"/>
    </location>
</feature>
<evidence type="ECO:0000256" key="2">
    <source>
        <dbReference type="ARBA" id="ARBA00022884"/>
    </source>
</evidence>
<dbReference type="SMART" id="SM00360">
    <property type="entry name" value="RRM"/>
    <property type="match status" value="4"/>
</dbReference>
<feature type="compositionally biased region" description="Basic and acidic residues" evidence="4">
    <location>
        <begin position="674"/>
        <end position="707"/>
    </location>
</feature>
<name>A0A3G2S4M8_MALR7</name>
<dbReference type="InterPro" id="IPR000504">
    <property type="entry name" value="RRM_dom"/>
</dbReference>
<dbReference type="SMART" id="SM00386">
    <property type="entry name" value="HAT"/>
    <property type="match status" value="4"/>
</dbReference>
<evidence type="ECO:0000313" key="6">
    <source>
        <dbReference type="EMBL" id="AYO42975.1"/>
    </source>
</evidence>
<keyword evidence="7" id="KW-1185">Reference proteome</keyword>
<feature type="compositionally biased region" description="Low complexity" evidence="4">
    <location>
        <begin position="662"/>
        <end position="673"/>
    </location>
</feature>
<gene>
    <name evidence="6" type="ORF">DNF11_2025</name>
</gene>
<feature type="domain" description="RRM" evidence="5">
    <location>
        <begin position="709"/>
        <end position="784"/>
    </location>
</feature>
<dbReference type="InterPro" id="IPR035979">
    <property type="entry name" value="RBD_domain_sf"/>
</dbReference>
<dbReference type="CDD" id="cd00590">
    <property type="entry name" value="RRM_SF"/>
    <property type="match status" value="1"/>
</dbReference>
<protein>
    <submittedName>
        <fullName evidence="6">Putative RNA-binding protein.04c</fullName>
    </submittedName>
</protein>
<dbReference type="Gene3D" id="3.30.70.330">
    <property type="match status" value="3"/>
</dbReference>
<proteinExistence type="predicted"/>
<evidence type="ECO:0000256" key="4">
    <source>
        <dbReference type="SAM" id="MobiDB-lite"/>
    </source>
</evidence>
<feature type="domain" description="RRM" evidence="5">
    <location>
        <begin position="876"/>
        <end position="953"/>
    </location>
</feature>
<dbReference type="STRING" id="425264.A0A3G2S4M8"/>
<organism evidence="6 7">
    <name type="scientific">Malassezia restricta (strain ATCC 96810 / NBRC 103918 / CBS 7877)</name>
    <name type="common">Seborrheic dermatitis infection agent</name>
    <dbReference type="NCBI Taxonomy" id="425264"/>
    <lineage>
        <taxon>Eukaryota</taxon>
        <taxon>Fungi</taxon>
        <taxon>Dikarya</taxon>
        <taxon>Basidiomycota</taxon>
        <taxon>Ustilaginomycotina</taxon>
        <taxon>Malasseziomycetes</taxon>
        <taxon>Malasseziales</taxon>
        <taxon>Malasseziaceae</taxon>
        <taxon>Malassezia</taxon>
    </lineage>
</organism>
<dbReference type="CDD" id="cd12296">
    <property type="entry name" value="RRM1_Prp24"/>
    <property type="match status" value="1"/>
</dbReference>
<dbReference type="PANTHER" id="PTHR10352">
    <property type="entry name" value="EUKARYOTIC TRANSLATION INITIATION FACTOR 3 SUBUNIT G"/>
    <property type="match status" value="1"/>
</dbReference>
<dbReference type="SUPFAM" id="SSF54928">
    <property type="entry name" value="RNA-binding domain, RBD"/>
    <property type="match status" value="2"/>
</dbReference>
<dbReference type="GO" id="GO:0006396">
    <property type="term" value="P:RNA processing"/>
    <property type="evidence" value="ECO:0007669"/>
    <property type="project" value="InterPro"/>
</dbReference>
<dbReference type="EMBL" id="CP033150">
    <property type="protein sequence ID" value="AYO42975.1"/>
    <property type="molecule type" value="Genomic_DNA"/>
</dbReference>
<dbReference type="VEuPathDB" id="FungiDB:DNF11_2025"/>
<dbReference type="PROSITE" id="PS50102">
    <property type="entry name" value="RRM"/>
    <property type="match status" value="3"/>
</dbReference>
<evidence type="ECO:0000313" key="7">
    <source>
        <dbReference type="Proteomes" id="UP000269793"/>
    </source>
</evidence>
<dbReference type="InterPro" id="IPR003107">
    <property type="entry name" value="HAT"/>
</dbReference>
<keyword evidence="1" id="KW-0677">Repeat</keyword>
<dbReference type="SUPFAM" id="SSF48452">
    <property type="entry name" value="TPR-like"/>
    <property type="match status" value="2"/>
</dbReference>
<keyword evidence="2 3" id="KW-0694">RNA-binding</keyword>
<dbReference type="OrthoDB" id="360390at2759"/>
<dbReference type="GO" id="GO:0003723">
    <property type="term" value="F:RNA binding"/>
    <property type="evidence" value="ECO:0007669"/>
    <property type="project" value="UniProtKB-UniRule"/>
</dbReference>
<dbReference type="Pfam" id="PF00076">
    <property type="entry name" value="RRM_1"/>
    <property type="match status" value="2"/>
</dbReference>
<dbReference type="Gene3D" id="1.25.40.10">
    <property type="entry name" value="Tetratricopeptide repeat domain"/>
    <property type="match status" value="2"/>
</dbReference>
<evidence type="ECO:0000256" key="1">
    <source>
        <dbReference type="ARBA" id="ARBA00022737"/>
    </source>
</evidence>
<dbReference type="AlphaFoldDB" id="A0A3G2S4M8"/>
<dbReference type="InterPro" id="IPR011990">
    <property type="entry name" value="TPR-like_helical_dom_sf"/>
</dbReference>
<dbReference type="InterPro" id="IPR012677">
    <property type="entry name" value="Nucleotide-bd_a/b_plait_sf"/>
</dbReference>
<dbReference type="InterPro" id="IPR034397">
    <property type="entry name" value="Prp24_RRM1"/>
</dbReference>
<reference evidence="6 7" key="1">
    <citation type="submission" date="2018-10" db="EMBL/GenBank/DDBJ databases">
        <title>Complete genome sequence of Malassezia restricta CBS 7877.</title>
        <authorList>
            <person name="Morand S.C."/>
            <person name="Bertignac M."/>
            <person name="Iltis A."/>
            <person name="Kolder I."/>
            <person name="Pirovano W."/>
            <person name="Jourdain R."/>
            <person name="Clavaud C."/>
        </authorList>
    </citation>
    <scope>NUCLEOTIDE SEQUENCE [LARGE SCALE GENOMIC DNA]</scope>
    <source>
        <strain evidence="6 7">CBS 7877</strain>
    </source>
</reference>
<feature type="region of interest" description="Disordered" evidence="4">
    <location>
        <begin position="1075"/>
        <end position="1098"/>
    </location>
</feature>
<evidence type="ECO:0000256" key="3">
    <source>
        <dbReference type="PROSITE-ProRule" id="PRU00176"/>
    </source>
</evidence>